<reference evidence="3 4" key="1">
    <citation type="submission" date="2019-05" db="EMBL/GenBank/DDBJ databases">
        <title>Sporisorium graminicola CBS 10092 draft sequencing and annotation.</title>
        <authorList>
            <person name="Solano-Gonzalez S."/>
            <person name="Caddick M.X."/>
            <person name="Darby A."/>
        </authorList>
    </citation>
    <scope>NUCLEOTIDE SEQUENCE [LARGE SCALE GENOMIC DNA]</scope>
    <source>
        <strain evidence="3 4">CBS 10092</strain>
    </source>
</reference>
<feature type="compositionally biased region" description="Low complexity" evidence="1">
    <location>
        <begin position="506"/>
        <end position="515"/>
    </location>
</feature>
<feature type="region of interest" description="Disordered" evidence="1">
    <location>
        <begin position="506"/>
        <end position="537"/>
    </location>
</feature>
<feature type="transmembrane region" description="Helical" evidence="2">
    <location>
        <begin position="180"/>
        <end position="202"/>
    </location>
</feature>
<feature type="compositionally biased region" description="Polar residues" evidence="1">
    <location>
        <begin position="441"/>
        <end position="453"/>
    </location>
</feature>
<feature type="region of interest" description="Disordered" evidence="1">
    <location>
        <begin position="555"/>
        <end position="574"/>
    </location>
</feature>
<accession>A0A4U7KNN1</accession>
<dbReference type="Proteomes" id="UP000306050">
    <property type="component" value="Chromosome SGRAM_6"/>
</dbReference>
<feature type="transmembrane region" description="Helical" evidence="2">
    <location>
        <begin position="32"/>
        <end position="50"/>
    </location>
</feature>
<feature type="region of interest" description="Disordered" evidence="1">
    <location>
        <begin position="638"/>
        <end position="672"/>
    </location>
</feature>
<comment type="caution">
    <text evidence="3">The sequence shown here is derived from an EMBL/GenBank/DDBJ whole genome shotgun (WGS) entry which is preliminary data.</text>
</comment>
<gene>
    <name evidence="3" type="ORF">EX895_005425</name>
</gene>
<sequence>MTTNLLSLFHIFGALVLWMSAVIHLLVHPLSVPSSTITIVLISLGSVLLVQEFSTSSSRWYPSRLSRPQLLSSCLGRALCLLVSTAVTFDQLTDLPCDVQVGSSPYSTSAAKFSVSSGDAARNVTTAGKLSKQKGPPEFGTAFYICRSLAPQCVPINTVPGQNTGSTAWVNVSVNSTSQVMVLSVCALTLAVSATYFVLALLHRSDRTSAPASMGRGRLRGQDDDPVSLRFVEVRAARGDLKPSGSDSSACRVNFYANGRGCRCKPVDLYAEQLDEPATRCPSVDISLRAASPPSLCQLRGLPTSHTIESMLIPSQGAASMPDHVFRIDKLETSPLSTRAASDIAPRVTKDVMSLEDLEEAQAFAAARRDRYGYEGGYDRTVDFASGCIMHYPLFTKKKREQRLAVPSETFSTLLPPDFSRGSLGSATGLTPRKTGKSRASVASRTTECQPLQSRVGDGQEADCGPRAVTTKCAMQLSESTLPPWEAKDDKTHSIVISTSAPALLSPSALDPPDTWSTHKKTPRRTKHARKPSLTVGDQTARRLGTAESARSFLSTMSNPISRPSTATSTKSANSFRLMRRRRGLFATLDLQLGSRFNGTSQDASVTAGRGGGGSYDSQRSCSAGTFGDGVAGDVSPLSTPKGFTGASSSAPWSPSHLALPPQSATAKPCMQ</sequence>
<keyword evidence="2" id="KW-0472">Membrane</keyword>
<feature type="transmembrane region" description="Helical" evidence="2">
    <location>
        <begin position="7"/>
        <end position="26"/>
    </location>
</feature>
<keyword evidence="2" id="KW-0812">Transmembrane</keyword>
<organism evidence="3 4">
    <name type="scientific">Sporisorium graminicola</name>
    <dbReference type="NCBI Taxonomy" id="280036"/>
    <lineage>
        <taxon>Eukaryota</taxon>
        <taxon>Fungi</taxon>
        <taxon>Dikarya</taxon>
        <taxon>Basidiomycota</taxon>
        <taxon>Ustilaginomycotina</taxon>
        <taxon>Ustilaginomycetes</taxon>
        <taxon>Ustilaginales</taxon>
        <taxon>Ustilaginaceae</taxon>
        <taxon>Sporisorium</taxon>
    </lineage>
</organism>
<evidence type="ECO:0000256" key="2">
    <source>
        <dbReference type="SAM" id="Phobius"/>
    </source>
</evidence>
<proteinExistence type="predicted"/>
<evidence type="ECO:0000256" key="1">
    <source>
        <dbReference type="SAM" id="MobiDB-lite"/>
    </source>
</evidence>
<dbReference type="RefSeq" id="XP_029737869.1">
    <property type="nucleotide sequence ID" value="XM_029886017.1"/>
</dbReference>
<dbReference type="GeneID" id="40728320"/>
<dbReference type="KEGG" id="sgra:EX895_005425"/>
<name>A0A4U7KNN1_9BASI</name>
<feature type="compositionally biased region" description="Basic residues" evidence="1">
    <location>
        <begin position="518"/>
        <end position="531"/>
    </location>
</feature>
<evidence type="ECO:0000313" key="4">
    <source>
        <dbReference type="Proteomes" id="UP000306050"/>
    </source>
</evidence>
<feature type="region of interest" description="Disordered" evidence="1">
    <location>
        <begin position="597"/>
        <end position="620"/>
    </location>
</feature>
<dbReference type="OrthoDB" id="2552211at2759"/>
<evidence type="ECO:0000313" key="3">
    <source>
        <dbReference type="EMBL" id="TKY85884.1"/>
    </source>
</evidence>
<dbReference type="AlphaFoldDB" id="A0A4U7KNN1"/>
<protein>
    <submittedName>
        <fullName evidence="3">Uncharacterized protein</fullName>
    </submittedName>
</protein>
<feature type="region of interest" description="Disordered" evidence="1">
    <location>
        <begin position="422"/>
        <end position="463"/>
    </location>
</feature>
<keyword evidence="4" id="KW-1185">Reference proteome</keyword>
<dbReference type="EMBL" id="SRRM01000019">
    <property type="protein sequence ID" value="TKY85884.1"/>
    <property type="molecule type" value="Genomic_DNA"/>
</dbReference>
<keyword evidence="2" id="KW-1133">Transmembrane helix</keyword>